<dbReference type="Proteomes" id="UP000011713">
    <property type="component" value="Unassembled WGS sequence"/>
</dbReference>
<evidence type="ECO:0000313" key="2">
    <source>
        <dbReference type="Proteomes" id="UP000011713"/>
    </source>
</evidence>
<proteinExistence type="predicted"/>
<dbReference type="AlphaFoldDB" id="M4C3E2"/>
<dbReference type="InParanoid" id="M4C3E2"/>
<accession>M4C3E2</accession>
<dbReference type="HOGENOM" id="CLU_3018385_0_0_1"/>
<reference evidence="1" key="2">
    <citation type="submission" date="2015-06" db="UniProtKB">
        <authorList>
            <consortium name="EnsemblProtists"/>
        </authorList>
    </citation>
    <scope>IDENTIFICATION</scope>
    <source>
        <strain evidence="1">Emoy2</strain>
    </source>
</reference>
<dbReference type="VEuPathDB" id="FungiDB:HpaG813609"/>
<keyword evidence="2" id="KW-1185">Reference proteome</keyword>
<name>M4C3E2_HYAAE</name>
<sequence>MDEVGSSEWDAAKWEMTIWWAADGIDSPAWLSYREAASLQTRKQRAKHIACRGGKD</sequence>
<evidence type="ECO:0000313" key="1">
    <source>
        <dbReference type="EnsemblProtists" id="HpaP813609"/>
    </source>
</evidence>
<protein>
    <submittedName>
        <fullName evidence="1">Uncharacterized protein</fullName>
    </submittedName>
</protein>
<dbReference type="EMBL" id="ABWE02002645">
    <property type="status" value="NOT_ANNOTATED_CDS"/>
    <property type="molecule type" value="Genomic_DNA"/>
</dbReference>
<reference evidence="2" key="1">
    <citation type="journal article" date="2010" name="Science">
        <title>Signatures of adaptation to obligate biotrophy in the Hyaloperonospora arabidopsidis genome.</title>
        <authorList>
            <person name="Baxter L."/>
            <person name="Tripathy S."/>
            <person name="Ishaque N."/>
            <person name="Boot N."/>
            <person name="Cabral A."/>
            <person name="Kemen E."/>
            <person name="Thines M."/>
            <person name="Ah-Fong A."/>
            <person name="Anderson R."/>
            <person name="Badejoko W."/>
            <person name="Bittner-Eddy P."/>
            <person name="Boore J.L."/>
            <person name="Chibucos M.C."/>
            <person name="Coates M."/>
            <person name="Dehal P."/>
            <person name="Delehaunty K."/>
            <person name="Dong S."/>
            <person name="Downton P."/>
            <person name="Dumas B."/>
            <person name="Fabro G."/>
            <person name="Fronick C."/>
            <person name="Fuerstenberg S.I."/>
            <person name="Fulton L."/>
            <person name="Gaulin E."/>
            <person name="Govers F."/>
            <person name="Hughes L."/>
            <person name="Humphray S."/>
            <person name="Jiang R.H."/>
            <person name="Judelson H."/>
            <person name="Kamoun S."/>
            <person name="Kyung K."/>
            <person name="Meijer H."/>
            <person name="Minx P."/>
            <person name="Morris P."/>
            <person name="Nelson J."/>
            <person name="Phuntumart V."/>
            <person name="Qutob D."/>
            <person name="Rehmany A."/>
            <person name="Rougon-Cardoso A."/>
            <person name="Ryden P."/>
            <person name="Torto-Alalibo T."/>
            <person name="Studholme D."/>
            <person name="Wang Y."/>
            <person name="Win J."/>
            <person name="Wood J."/>
            <person name="Clifton S.W."/>
            <person name="Rogers J."/>
            <person name="Van den Ackerveken G."/>
            <person name="Jones J.D."/>
            <person name="McDowell J.M."/>
            <person name="Beynon J."/>
            <person name="Tyler B.M."/>
        </authorList>
    </citation>
    <scope>NUCLEOTIDE SEQUENCE [LARGE SCALE GENOMIC DNA]</scope>
    <source>
        <strain evidence="2">Emoy2</strain>
    </source>
</reference>
<organism evidence="1 2">
    <name type="scientific">Hyaloperonospora arabidopsidis (strain Emoy2)</name>
    <name type="common">Downy mildew agent</name>
    <name type="synonym">Peronospora arabidopsidis</name>
    <dbReference type="NCBI Taxonomy" id="559515"/>
    <lineage>
        <taxon>Eukaryota</taxon>
        <taxon>Sar</taxon>
        <taxon>Stramenopiles</taxon>
        <taxon>Oomycota</taxon>
        <taxon>Peronosporomycetes</taxon>
        <taxon>Peronosporales</taxon>
        <taxon>Peronosporaceae</taxon>
        <taxon>Hyaloperonospora</taxon>
    </lineage>
</organism>
<dbReference type="EnsemblProtists" id="HpaT813609">
    <property type="protein sequence ID" value="HpaP813609"/>
    <property type="gene ID" value="HpaG813609"/>
</dbReference>